<sequence length="425" mass="45258">MMTNEAPRTGAAATGALLVLEDGSIYEGTSYGAVGITLGEAVFSTAMTGYQETLTDPSYARQIVVQTAPHIGNTGINDEDPESRKIWVAGYVVRDAARRPSNWRSARSLDDELAAQGIVGIKGLDTRAITRRLRDKGAMKAGIFSGEAANRPRPELLDEVINQPDMLGARLAEEVTATEAYVIEPADHGWTAEPIATVAAIDLGIKTMTPVRMAERGLRVHVLPATTTYAQIEELNPDGVFLSNGPGDPATASTQIGLLREVLEAKKPFFGICFGNQILGRALGFGTYKLPFGHRGINQPVIDHATGKVEITSQNHGFAVDAPIGEVVTAPQSQFGRVQVSHSSLNDGVVEGLRCLDIPAFSVQYHPEAAAGPHDSVYLFDRFVELIQAQRDGQTATGADTLPPADRRPSADSLAPATGGHDQNA</sequence>
<dbReference type="Gene3D" id="3.50.30.20">
    <property type="entry name" value="Carbamoyl-phosphate synthase small subunit, N-terminal domain"/>
    <property type="match status" value="1"/>
</dbReference>
<evidence type="ECO:0000259" key="10">
    <source>
        <dbReference type="SMART" id="SM01097"/>
    </source>
</evidence>
<comment type="subunit">
    <text evidence="8">Composed of two chains; the small (or glutamine) chain promotes the hydrolysis of glutamine to ammonia, which is used by the large (or ammonia) chain to synthesize carbamoyl phosphate. Tetramer of heterodimers (alpha,beta)4.</text>
</comment>
<dbReference type="HAMAP" id="MF_01209">
    <property type="entry name" value="CPSase_S_chain"/>
    <property type="match status" value="1"/>
</dbReference>
<comment type="caution">
    <text evidence="11">The sequence shown here is derived from an EMBL/GenBank/DDBJ whole genome shotgun (WGS) entry which is preliminary data.</text>
</comment>
<evidence type="ECO:0000256" key="8">
    <source>
        <dbReference type="HAMAP-Rule" id="MF_01209"/>
    </source>
</evidence>
<dbReference type="Proteomes" id="UP001500368">
    <property type="component" value="Unassembled WGS sequence"/>
</dbReference>
<feature type="active site" evidence="8">
    <location>
        <position position="366"/>
    </location>
</feature>
<evidence type="ECO:0000256" key="2">
    <source>
        <dbReference type="ARBA" id="ARBA00007800"/>
    </source>
</evidence>
<feature type="region of interest" description="CPSase" evidence="8">
    <location>
        <begin position="1"/>
        <end position="194"/>
    </location>
</feature>
<dbReference type="InterPro" id="IPR006274">
    <property type="entry name" value="CarbamoylP_synth_ssu"/>
</dbReference>
<dbReference type="InterPro" id="IPR017926">
    <property type="entry name" value="GATASE"/>
</dbReference>
<feature type="binding site" evidence="8">
    <location>
        <position position="315"/>
    </location>
    <ligand>
        <name>L-glutamine</name>
        <dbReference type="ChEBI" id="CHEBI:58359"/>
    </ligand>
</feature>
<feature type="binding site" evidence="8">
    <location>
        <position position="274"/>
    </location>
    <ligand>
        <name>L-glutamine</name>
        <dbReference type="ChEBI" id="CHEBI:58359"/>
    </ligand>
</feature>
<dbReference type="EMBL" id="BAABLW010000007">
    <property type="protein sequence ID" value="GAA4925718.1"/>
    <property type="molecule type" value="Genomic_DNA"/>
</dbReference>
<dbReference type="CDD" id="cd01744">
    <property type="entry name" value="GATase1_CPSase"/>
    <property type="match status" value="1"/>
</dbReference>
<organism evidence="11 12">
    <name type="scientific">Nesterenkonia rhizosphaerae</name>
    <dbReference type="NCBI Taxonomy" id="1348272"/>
    <lineage>
        <taxon>Bacteria</taxon>
        <taxon>Bacillati</taxon>
        <taxon>Actinomycetota</taxon>
        <taxon>Actinomycetes</taxon>
        <taxon>Micrococcales</taxon>
        <taxon>Micrococcaceae</taxon>
        <taxon>Nesterenkonia</taxon>
    </lineage>
</organism>
<dbReference type="SMART" id="SM01097">
    <property type="entry name" value="CPSase_sm_chain"/>
    <property type="match status" value="1"/>
</dbReference>
<evidence type="ECO:0000256" key="4">
    <source>
        <dbReference type="ARBA" id="ARBA00022741"/>
    </source>
</evidence>
<dbReference type="PRINTS" id="PR00097">
    <property type="entry name" value="ANTSNTHASEII"/>
</dbReference>
<comment type="catalytic activity">
    <reaction evidence="7 8">
        <text>hydrogencarbonate + L-glutamine + 2 ATP + H2O = carbamoyl phosphate + L-glutamate + 2 ADP + phosphate + 2 H(+)</text>
        <dbReference type="Rhea" id="RHEA:18633"/>
        <dbReference type="ChEBI" id="CHEBI:15377"/>
        <dbReference type="ChEBI" id="CHEBI:15378"/>
        <dbReference type="ChEBI" id="CHEBI:17544"/>
        <dbReference type="ChEBI" id="CHEBI:29985"/>
        <dbReference type="ChEBI" id="CHEBI:30616"/>
        <dbReference type="ChEBI" id="CHEBI:43474"/>
        <dbReference type="ChEBI" id="CHEBI:58228"/>
        <dbReference type="ChEBI" id="CHEBI:58359"/>
        <dbReference type="ChEBI" id="CHEBI:456216"/>
        <dbReference type="EC" id="6.3.5.5"/>
    </reaction>
</comment>
<evidence type="ECO:0000256" key="6">
    <source>
        <dbReference type="ARBA" id="ARBA00022962"/>
    </source>
</evidence>
<keyword evidence="4 8" id="KW-0547">Nucleotide-binding</keyword>
<keyword evidence="8" id="KW-0665">Pyrimidine biosynthesis</keyword>
<gene>
    <name evidence="8 11" type="primary">carA</name>
    <name evidence="11" type="ORF">GCM10025790_24130</name>
</gene>
<evidence type="ECO:0000256" key="7">
    <source>
        <dbReference type="ARBA" id="ARBA00048816"/>
    </source>
</evidence>
<feature type="active site" description="Nucleophile" evidence="8">
    <location>
        <position position="273"/>
    </location>
</feature>
<feature type="binding site" evidence="8">
    <location>
        <position position="247"/>
    </location>
    <ligand>
        <name>L-glutamine</name>
        <dbReference type="ChEBI" id="CHEBI:58359"/>
    </ligand>
</feature>
<feature type="binding site" evidence="8">
    <location>
        <position position="245"/>
    </location>
    <ligand>
        <name>L-glutamine</name>
        <dbReference type="ChEBI" id="CHEBI:58359"/>
    </ligand>
</feature>
<comment type="catalytic activity">
    <reaction evidence="8">
        <text>L-glutamine + H2O = L-glutamate + NH4(+)</text>
        <dbReference type="Rhea" id="RHEA:15889"/>
        <dbReference type="ChEBI" id="CHEBI:15377"/>
        <dbReference type="ChEBI" id="CHEBI:28938"/>
        <dbReference type="ChEBI" id="CHEBI:29985"/>
        <dbReference type="ChEBI" id="CHEBI:58359"/>
    </reaction>
</comment>
<feature type="binding site" evidence="8">
    <location>
        <position position="318"/>
    </location>
    <ligand>
        <name>L-glutamine</name>
        <dbReference type="ChEBI" id="CHEBI:58359"/>
    </ligand>
</feature>
<dbReference type="NCBIfam" id="TIGR01368">
    <property type="entry name" value="CPSaseIIsmall"/>
    <property type="match status" value="1"/>
</dbReference>
<reference evidence="12" key="1">
    <citation type="journal article" date="2019" name="Int. J. Syst. Evol. Microbiol.">
        <title>The Global Catalogue of Microorganisms (GCM) 10K type strain sequencing project: providing services to taxonomists for standard genome sequencing and annotation.</title>
        <authorList>
            <consortium name="The Broad Institute Genomics Platform"/>
            <consortium name="The Broad Institute Genome Sequencing Center for Infectious Disease"/>
            <person name="Wu L."/>
            <person name="Ma J."/>
        </authorList>
    </citation>
    <scope>NUCLEOTIDE SEQUENCE [LARGE SCALE GENOMIC DNA]</scope>
    <source>
        <strain evidence="12">JCM 19129</strain>
    </source>
</reference>
<dbReference type="InterPro" id="IPR035686">
    <property type="entry name" value="CPSase_GATase1"/>
</dbReference>
<evidence type="ECO:0000256" key="1">
    <source>
        <dbReference type="ARBA" id="ARBA00005077"/>
    </source>
</evidence>
<dbReference type="PRINTS" id="PR00096">
    <property type="entry name" value="GATASE"/>
</dbReference>
<dbReference type="PANTHER" id="PTHR43418:SF7">
    <property type="entry name" value="CARBAMOYL-PHOSPHATE SYNTHASE SMALL CHAIN"/>
    <property type="match status" value="1"/>
</dbReference>
<evidence type="ECO:0000256" key="5">
    <source>
        <dbReference type="ARBA" id="ARBA00022840"/>
    </source>
</evidence>
<feature type="binding site" evidence="8">
    <location>
        <position position="317"/>
    </location>
    <ligand>
        <name>L-glutamine</name>
        <dbReference type="ChEBI" id="CHEBI:58359"/>
    </ligand>
</feature>
<feature type="domain" description="Carbamoyl-phosphate synthase small subunit N-terminal" evidence="10">
    <location>
        <begin position="14"/>
        <end position="144"/>
    </location>
</feature>
<dbReference type="Pfam" id="PF00117">
    <property type="entry name" value="GATase"/>
    <property type="match status" value="1"/>
</dbReference>
<proteinExistence type="inferred from homology"/>
<dbReference type="InterPro" id="IPR002474">
    <property type="entry name" value="CarbamoylP_synth_ssu_N"/>
</dbReference>
<dbReference type="InterPro" id="IPR029062">
    <property type="entry name" value="Class_I_gatase-like"/>
</dbReference>
<dbReference type="PRINTS" id="PR00099">
    <property type="entry name" value="CPSGATASE"/>
</dbReference>
<evidence type="ECO:0000313" key="12">
    <source>
        <dbReference type="Proteomes" id="UP001500368"/>
    </source>
</evidence>
<keyword evidence="12" id="KW-1185">Reference proteome</keyword>
<dbReference type="Gene3D" id="3.40.50.880">
    <property type="match status" value="1"/>
</dbReference>
<name>A0ABP9G1I5_9MICC</name>
<dbReference type="SUPFAM" id="SSF52317">
    <property type="entry name" value="Class I glutamine amidotransferase-like"/>
    <property type="match status" value="1"/>
</dbReference>
<feature type="active site" evidence="8">
    <location>
        <position position="368"/>
    </location>
</feature>
<dbReference type="Pfam" id="PF00988">
    <property type="entry name" value="CPSase_sm_chain"/>
    <property type="match status" value="1"/>
</dbReference>
<evidence type="ECO:0000256" key="3">
    <source>
        <dbReference type="ARBA" id="ARBA00022598"/>
    </source>
</evidence>
<dbReference type="PROSITE" id="PS51273">
    <property type="entry name" value="GATASE_TYPE_1"/>
    <property type="match status" value="1"/>
</dbReference>
<comment type="pathway">
    <text evidence="1 8">Amino-acid biosynthesis; L-arginine biosynthesis; carbamoyl phosphate from bicarbonate: step 1/1.</text>
</comment>
<dbReference type="EC" id="6.3.5.5" evidence="8"/>
<keyword evidence="8" id="KW-0028">Amino-acid biosynthesis</keyword>
<dbReference type="NCBIfam" id="NF009475">
    <property type="entry name" value="PRK12838.1"/>
    <property type="match status" value="1"/>
</dbReference>
<keyword evidence="8" id="KW-0055">Arginine biosynthesis</keyword>
<evidence type="ECO:0000313" key="11">
    <source>
        <dbReference type="EMBL" id="GAA4925718.1"/>
    </source>
</evidence>
<feature type="region of interest" description="Disordered" evidence="9">
    <location>
        <begin position="392"/>
        <end position="425"/>
    </location>
</feature>
<accession>A0ABP9G1I5</accession>
<dbReference type="InterPro" id="IPR050472">
    <property type="entry name" value="Anth_synth/Amidotransfase"/>
</dbReference>
<comment type="similarity">
    <text evidence="2 8">Belongs to the CarA family.</text>
</comment>
<keyword evidence="3 8" id="KW-0436">Ligase</keyword>
<feature type="binding site" evidence="8">
    <location>
        <position position="277"/>
    </location>
    <ligand>
        <name>L-glutamine</name>
        <dbReference type="ChEBI" id="CHEBI:58359"/>
    </ligand>
</feature>
<evidence type="ECO:0000256" key="9">
    <source>
        <dbReference type="SAM" id="MobiDB-lite"/>
    </source>
</evidence>
<comment type="pathway">
    <text evidence="8">Pyrimidine metabolism; UMP biosynthesis via de novo pathway; (S)-dihydroorotate from bicarbonate: step 1/3.</text>
</comment>
<comment type="function">
    <text evidence="8">Small subunit of the glutamine-dependent carbamoyl phosphate synthetase (CPSase). CPSase catalyzes the formation of carbamoyl phosphate from the ammonia moiety of glutamine, carbonate, and phosphate donated by ATP, constituting the first step of 2 biosynthetic pathways, one leading to arginine and/or urea and the other to pyrimidine nucleotides. The small subunit (glutamine amidotransferase) binds and cleaves glutamine to supply the large subunit with the substrate ammonia.</text>
</comment>
<dbReference type="PANTHER" id="PTHR43418">
    <property type="entry name" value="MULTIFUNCTIONAL TRYPTOPHAN BIOSYNTHESIS PROTEIN-RELATED"/>
    <property type="match status" value="1"/>
</dbReference>
<dbReference type="SUPFAM" id="SSF52021">
    <property type="entry name" value="Carbamoyl phosphate synthetase, small subunit N-terminal domain"/>
    <property type="match status" value="1"/>
</dbReference>
<keyword evidence="5 8" id="KW-0067">ATP-binding</keyword>
<dbReference type="InterPro" id="IPR036480">
    <property type="entry name" value="CarbP_synth_ssu_N_sf"/>
</dbReference>
<keyword evidence="6 8" id="KW-0315">Glutamine amidotransferase</keyword>
<protein>
    <recommendedName>
        <fullName evidence="8">Carbamoyl phosphate synthase small chain</fullName>
        <ecNumber evidence="8">6.3.5.5</ecNumber>
    </recommendedName>
    <alternativeName>
        <fullName evidence="8">Carbamoyl phosphate synthetase glutamine chain</fullName>
    </alternativeName>
</protein>
<feature type="binding site" evidence="8">
    <location>
        <position position="58"/>
    </location>
    <ligand>
        <name>L-glutamine</name>
        <dbReference type="ChEBI" id="CHEBI:58359"/>
    </ligand>
</feature>